<feature type="region of interest" description="Disordered" evidence="1">
    <location>
        <begin position="575"/>
        <end position="618"/>
    </location>
</feature>
<protein>
    <recommendedName>
        <fullName evidence="2">DUF222 domain-containing protein</fullName>
    </recommendedName>
</protein>
<feature type="compositionally biased region" description="Basic and acidic residues" evidence="1">
    <location>
        <begin position="530"/>
        <end position="546"/>
    </location>
</feature>
<gene>
    <name evidence="3" type="ORF">GOACH_14_00070</name>
</gene>
<dbReference type="InterPro" id="IPR003870">
    <property type="entry name" value="DUF222"/>
</dbReference>
<proteinExistence type="predicted"/>
<evidence type="ECO:0000313" key="3">
    <source>
        <dbReference type="EMBL" id="GAC49492.1"/>
    </source>
</evidence>
<dbReference type="InterPro" id="IPR003615">
    <property type="entry name" value="HNH_nuc"/>
</dbReference>
<evidence type="ECO:0000256" key="1">
    <source>
        <dbReference type="SAM" id="MobiDB-lite"/>
    </source>
</evidence>
<feature type="compositionally biased region" description="Pro residues" evidence="1">
    <location>
        <begin position="584"/>
        <end position="599"/>
    </location>
</feature>
<feature type="compositionally biased region" description="Pro residues" evidence="1">
    <location>
        <begin position="608"/>
        <end position="618"/>
    </location>
</feature>
<feature type="compositionally biased region" description="Low complexity" evidence="1">
    <location>
        <begin position="276"/>
        <end position="287"/>
    </location>
</feature>
<feature type="compositionally biased region" description="Polar residues" evidence="1">
    <location>
        <begin position="547"/>
        <end position="558"/>
    </location>
</feature>
<dbReference type="eggNOG" id="COG1403">
    <property type="taxonomic scope" value="Bacteria"/>
</dbReference>
<organism evidence="3 4">
    <name type="scientific">Gordonia aichiensis NBRC 108223</name>
    <dbReference type="NCBI Taxonomy" id="1220583"/>
    <lineage>
        <taxon>Bacteria</taxon>
        <taxon>Bacillati</taxon>
        <taxon>Actinomycetota</taxon>
        <taxon>Actinomycetes</taxon>
        <taxon>Mycobacteriales</taxon>
        <taxon>Gordoniaceae</taxon>
        <taxon>Gordonia</taxon>
    </lineage>
</organism>
<dbReference type="Pfam" id="PF02720">
    <property type="entry name" value="DUF222"/>
    <property type="match status" value="1"/>
</dbReference>
<name>L7KNI6_9ACTN</name>
<keyword evidence="4" id="KW-1185">Reference proteome</keyword>
<dbReference type="AlphaFoldDB" id="L7KNI6"/>
<dbReference type="STRING" id="1220583.GOACH_14_00070"/>
<feature type="compositionally biased region" description="Basic and acidic residues" evidence="1">
    <location>
        <begin position="288"/>
        <end position="297"/>
    </location>
</feature>
<dbReference type="EMBL" id="BANR01000014">
    <property type="protein sequence ID" value="GAC49492.1"/>
    <property type="molecule type" value="Genomic_DNA"/>
</dbReference>
<accession>L7KNI6</accession>
<dbReference type="RefSeq" id="WP_005175711.1">
    <property type="nucleotide sequence ID" value="NZ_BANR01000014.1"/>
</dbReference>
<evidence type="ECO:0000313" key="4">
    <source>
        <dbReference type="Proteomes" id="UP000010988"/>
    </source>
</evidence>
<reference evidence="3 4" key="1">
    <citation type="submission" date="2012-12" db="EMBL/GenBank/DDBJ databases">
        <title>Whole genome shotgun sequence of Gordonia aichiensis NBRC 108223.</title>
        <authorList>
            <person name="Isaki-Nakamura S."/>
            <person name="Hosoyama A."/>
            <person name="Tsuchikane K."/>
            <person name="Ando Y."/>
            <person name="Baba S."/>
            <person name="Ohji S."/>
            <person name="Hamada M."/>
            <person name="Tamura T."/>
            <person name="Yamazoe A."/>
            <person name="Yamazaki S."/>
            <person name="Fujita N."/>
        </authorList>
    </citation>
    <scope>NUCLEOTIDE SEQUENCE [LARGE SCALE GENOMIC DNA]</scope>
    <source>
        <strain evidence="3 4">NBRC 108223</strain>
    </source>
</reference>
<feature type="region of interest" description="Disordered" evidence="1">
    <location>
        <begin position="262"/>
        <end position="297"/>
    </location>
</feature>
<dbReference type="CDD" id="cd00085">
    <property type="entry name" value="HNHc"/>
    <property type="match status" value="1"/>
</dbReference>
<dbReference type="OrthoDB" id="3513062at2"/>
<sequence>MPGNDGEILGERAGLVSTSMSSAVLDSALPGSPDAAIAEKLRQLAVALDELAQVDVSTLSDAAVAEAAVHAERLARRTSSAVTDRLIVEASDRDIPRKLGCRDVRGFLSHHLHIGDPAARHRLITATGTFTSYSGEQLTPACPRLAEHVVEGTIGGAHAQAVLDILKAIPHDVPDDTKAAAEAQMADYATQFTPAEVTNLGTRLLAHLDPDGSLTDDKDRKRRRRLWVNRQNAQLMSRLTADLDPVARARLDVVLEAWASPGMNNPDDPASPSGPATSANAEDVAAAAERDTRSRAQRNHDALSALLERVLASGMLGNTHRGLPIQVIVKTTLAELEAGAGVAQTATGSLLPIADVVEMAASSGAQPFLAVFADHTTVPLYLGRSKRIATVGQRFASFASDGGSMCSAPGCTEPASRVQMHHAVKDWADGGLTDIDQLVPACAIHNRRVGPKPGQYTTRIITEGPDTGRVAWRLNSAPGMPLNPEHINRAADVAADFRDYLAHRSPGTTSDVGGTDASAGACSRGDFPTADEKSTGTSDGSRRGNDTARSSVEASLSSTVPRGLVLVSDTRVDLSWRPFDPDAPDPPKPPQPPRPPDPPGGGVDPPGGTDPPSLPDAA</sequence>
<dbReference type="Proteomes" id="UP000010988">
    <property type="component" value="Unassembled WGS sequence"/>
</dbReference>
<comment type="caution">
    <text evidence="3">The sequence shown here is derived from an EMBL/GenBank/DDBJ whole genome shotgun (WGS) entry which is preliminary data.</text>
</comment>
<feature type="domain" description="DUF222" evidence="2">
    <location>
        <begin position="68"/>
        <end position="396"/>
    </location>
</feature>
<evidence type="ECO:0000259" key="2">
    <source>
        <dbReference type="Pfam" id="PF02720"/>
    </source>
</evidence>
<feature type="region of interest" description="Disordered" evidence="1">
    <location>
        <begin position="505"/>
        <end position="558"/>
    </location>
</feature>